<dbReference type="SUPFAM" id="SSF160631">
    <property type="entry name" value="SMI1/KNR4-like"/>
    <property type="match status" value="1"/>
</dbReference>
<dbReference type="RefSeq" id="WP_005291572.1">
    <property type="nucleotide sequence ID" value="NZ_CM000961.1"/>
</dbReference>
<evidence type="ECO:0008006" key="3">
    <source>
        <dbReference type="Google" id="ProtNLM"/>
    </source>
</evidence>
<dbReference type="EMBL" id="ACLJ02000003">
    <property type="protein sequence ID" value="EFK54565.1"/>
    <property type="molecule type" value="Genomic_DNA"/>
</dbReference>
<organism evidence="1 2">
    <name type="scientific">Corynebacterium genitalium ATCC 33030</name>
    <dbReference type="NCBI Taxonomy" id="585529"/>
    <lineage>
        <taxon>Bacteria</taxon>
        <taxon>Bacillati</taxon>
        <taxon>Actinomycetota</taxon>
        <taxon>Actinomycetes</taxon>
        <taxon>Mycobacteriales</taxon>
        <taxon>Corynebacteriaceae</taxon>
        <taxon>Corynebacterium</taxon>
    </lineage>
</organism>
<protein>
    <recommendedName>
        <fullName evidence="3">Knr4/Smi1-like domain-containing protein</fullName>
    </recommendedName>
</protein>
<gene>
    <name evidence="1" type="ORF">HMPREF0291_12223</name>
</gene>
<sequence>MSEPNDDHLGEIVPCRFTEADFETGLACMPGWVPAEYRNFLEQHGVVHIAGVDWLSPASAPNSPFSVESGYEQLTQSAEMFGEDPDRWFPVAIFDLDEFALYHLKDDGSTEFGHFHFEDLEYVEGPFPTMTDWMRTYTEEI</sequence>
<dbReference type="InterPro" id="IPR037883">
    <property type="entry name" value="Knr4/Smi1-like_sf"/>
</dbReference>
<name>D7WFD1_9CORY</name>
<evidence type="ECO:0000313" key="2">
    <source>
        <dbReference type="Proteomes" id="UP000004208"/>
    </source>
</evidence>
<keyword evidence="2" id="KW-1185">Reference proteome</keyword>
<reference evidence="1" key="1">
    <citation type="submission" date="2010-06" db="EMBL/GenBank/DDBJ databases">
        <authorList>
            <person name="Muzny D."/>
            <person name="Qin X."/>
            <person name="Buhay C."/>
            <person name="Dugan-Rocha S."/>
            <person name="Ding Y."/>
            <person name="Chen G."/>
            <person name="Hawes A."/>
            <person name="Holder M."/>
            <person name="Jhangiani S."/>
            <person name="Johnson A."/>
            <person name="Khan Z."/>
            <person name="Li Z."/>
            <person name="Liu W."/>
            <person name="Liu X."/>
            <person name="Perez L."/>
            <person name="Shen H."/>
            <person name="Wang Q."/>
            <person name="Watt J."/>
            <person name="Xi L."/>
            <person name="Xin Y."/>
            <person name="Zhou J."/>
            <person name="Deng J."/>
            <person name="Jiang H."/>
            <person name="Liu Y."/>
            <person name="Qu J."/>
            <person name="Song X.-Z."/>
            <person name="Zhang L."/>
            <person name="Villasana D."/>
            <person name="Johnson A."/>
            <person name="Liu J."/>
            <person name="Liyanage D."/>
            <person name="Lorensuhewa L."/>
            <person name="Robinson T."/>
            <person name="Song A."/>
            <person name="Song B.-B."/>
            <person name="Dinh H."/>
            <person name="Thornton R."/>
            <person name="Coyle M."/>
            <person name="Francisco L."/>
            <person name="Jackson L."/>
            <person name="Javaid M."/>
            <person name="Korchina V."/>
            <person name="Kovar C."/>
            <person name="Mata R."/>
            <person name="Mathew T."/>
            <person name="Ngo R."/>
            <person name="Nguyen L."/>
            <person name="Nguyen N."/>
            <person name="Okwuonu G."/>
            <person name="Ongeri F."/>
            <person name="Pham C."/>
            <person name="Simmons D."/>
            <person name="Wilczek-Boney K."/>
            <person name="Hale W."/>
            <person name="Jakkamsetti A."/>
            <person name="Pham P."/>
            <person name="Ruth R."/>
            <person name="San Lucas F."/>
            <person name="Warren J."/>
            <person name="Zhang J."/>
            <person name="Zhao Z."/>
            <person name="Zhou C."/>
            <person name="Zhu D."/>
            <person name="Lee S."/>
            <person name="Bess C."/>
            <person name="Blankenburg K."/>
            <person name="Forbes L."/>
            <person name="Fu Q."/>
            <person name="Gubbala S."/>
            <person name="Hirani K."/>
            <person name="Jayaseelan J.C."/>
            <person name="Lara F."/>
            <person name="Munidasa M."/>
            <person name="Palculict T."/>
            <person name="Patil S."/>
            <person name="Pu L.-L."/>
            <person name="Saada N."/>
            <person name="Tang L."/>
            <person name="Weissenberger G."/>
            <person name="Zhu Y."/>
            <person name="Hemphill L."/>
            <person name="Shang Y."/>
            <person name="Youmans B."/>
            <person name="Ayvaz T."/>
            <person name="Ross M."/>
            <person name="Santibanez J."/>
            <person name="Aqrawi P."/>
            <person name="Gross S."/>
            <person name="Joshi V."/>
            <person name="Fowler G."/>
            <person name="Nazareth L."/>
            <person name="Reid J."/>
            <person name="Worley K."/>
            <person name="Petrosino J."/>
            <person name="Highlander S."/>
            <person name="Gibbs R."/>
        </authorList>
    </citation>
    <scope>NUCLEOTIDE SEQUENCE [LARGE SCALE GENOMIC DNA]</scope>
    <source>
        <strain evidence="1">ATCC 33030</strain>
    </source>
</reference>
<dbReference type="Proteomes" id="UP000004208">
    <property type="component" value="Unassembled WGS sequence"/>
</dbReference>
<dbReference type="STRING" id="585529.HMPREF0291_12223"/>
<dbReference type="AlphaFoldDB" id="D7WFD1"/>
<accession>D7WFD1</accession>
<comment type="caution">
    <text evidence="1">The sequence shown here is derived from an EMBL/GenBank/DDBJ whole genome shotgun (WGS) entry which is preliminary data.</text>
</comment>
<proteinExistence type="predicted"/>
<evidence type="ECO:0000313" key="1">
    <source>
        <dbReference type="EMBL" id="EFK54565.1"/>
    </source>
</evidence>
<dbReference type="OrthoDB" id="4410860at2"/>
<dbReference type="HOGENOM" id="CLU_1822138_0_0_11"/>